<accession>A0ABQ1YCN1</accession>
<gene>
    <name evidence="1" type="ORF">GCM10008013_17570</name>
</gene>
<name>A0ABQ1YCN1_9BACL</name>
<evidence type="ECO:0000313" key="1">
    <source>
        <dbReference type="EMBL" id="GGH20292.1"/>
    </source>
</evidence>
<protein>
    <submittedName>
        <fullName evidence="1">Uncharacterized protein</fullName>
    </submittedName>
</protein>
<reference evidence="2" key="1">
    <citation type="journal article" date="2019" name="Int. J. Syst. Evol. Microbiol.">
        <title>The Global Catalogue of Microorganisms (GCM) 10K type strain sequencing project: providing services to taxonomists for standard genome sequencing and annotation.</title>
        <authorList>
            <consortium name="The Broad Institute Genomics Platform"/>
            <consortium name="The Broad Institute Genome Sequencing Center for Infectious Disease"/>
            <person name="Wu L."/>
            <person name="Ma J."/>
        </authorList>
    </citation>
    <scope>NUCLEOTIDE SEQUENCE [LARGE SCALE GENOMIC DNA]</scope>
    <source>
        <strain evidence="2">CGMCC 1.12769</strain>
    </source>
</reference>
<keyword evidence="2" id="KW-1185">Reference proteome</keyword>
<evidence type="ECO:0000313" key="2">
    <source>
        <dbReference type="Proteomes" id="UP000659344"/>
    </source>
</evidence>
<dbReference type="EMBL" id="BMFT01000001">
    <property type="protein sequence ID" value="GGH20292.1"/>
    <property type="molecule type" value="Genomic_DNA"/>
</dbReference>
<proteinExistence type="predicted"/>
<organism evidence="1 2">
    <name type="scientific">Paenibacillus segetis</name>
    <dbReference type="NCBI Taxonomy" id="1325360"/>
    <lineage>
        <taxon>Bacteria</taxon>
        <taxon>Bacillati</taxon>
        <taxon>Bacillota</taxon>
        <taxon>Bacilli</taxon>
        <taxon>Bacillales</taxon>
        <taxon>Paenibacillaceae</taxon>
        <taxon>Paenibacillus</taxon>
    </lineage>
</organism>
<comment type="caution">
    <text evidence="1">The sequence shown here is derived from an EMBL/GenBank/DDBJ whole genome shotgun (WGS) entry which is preliminary data.</text>
</comment>
<dbReference type="Proteomes" id="UP000659344">
    <property type="component" value="Unassembled WGS sequence"/>
</dbReference>
<sequence length="54" mass="6339">MLTNKAVTFFHDQLMQVIIESLKNRMKNKFMSQEIDNEVVVQFMASAYVGVVEW</sequence>